<keyword evidence="3" id="KW-1015">Disulfide bond</keyword>
<dbReference type="Pfam" id="PF08534">
    <property type="entry name" value="Redoxin"/>
    <property type="match status" value="1"/>
</dbReference>
<dbReference type="PROSITE" id="PS51352">
    <property type="entry name" value="THIOREDOXIN_2"/>
    <property type="match status" value="1"/>
</dbReference>
<organism evidence="6">
    <name type="scientific">Tuwongella immobilis</name>
    <dbReference type="NCBI Taxonomy" id="692036"/>
    <lineage>
        <taxon>Bacteria</taxon>
        <taxon>Pseudomonadati</taxon>
        <taxon>Planctomycetota</taxon>
        <taxon>Planctomycetia</taxon>
        <taxon>Gemmatales</taxon>
        <taxon>Gemmataceae</taxon>
        <taxon>Tuwongella</taxon>
    </lineage>
</organism>
<protein>
    <recommendedName>
        <fullName evidence="5">Thioredoxin domain-containing protein</fullName>
    </recommendedName>
</protein>
<dbReference type="InterPro" id="IPR011990">
    <property type="entry name" value="TPR-like_helical_dom_sf"/>
</dbReference>
<evidence type="ECO:0000256" key="4">
    <source>
        <dbReference type="ARBA" id="ARBA00023284"/>
    </source>
</evidence>
<dbReference type="Gene3D" id="1.25.40.10">
    <property type="entry name" value="Tetratricopeptide repeat domain"/>
    <property type="match status" value="1"/>
</dbReference>
<dbReference type="CDD" id="cd02966">
    <property type="entry name" value="TlpA_like_family"/>
    <property type="match status" value="1"/>
</dbReference>
<feature type="domain" description="Thioredoxin" evidence="5">
    <location>
        <begin position="49"/>
        <end position="195"/>
    </location>
</feature>
<dbReference type="AlphaFoldDB" id="A0A6C2YM45"/>
<dbReference type="InterPro" id="IPR036249">
    <property type="entry name" value="Thioredoxin-like_sf"/>
</dbReference>
<dbReference type="Gene3D" id="3.40.30.10">
    <property type="entry name" value="Glutaredoxin"/>
    <property type="match status" value="1"/>
</dbReference>
<dbReference type="InterPro" id="IPR050553">
    <property type="entry name" value="Thioredoxin_ResA/DsbE_sf"/>
</dbReference>
<dbReference type="RefSeq" id="WP_162657810.1">
    <property type="nucleotide sequence ID" value="NZ_LR593887.1"/>
</dbReference>
<dbReference type="GO" id="GO:0030313">
    <property type="term" value="C:cell envelope"/>
    <property type="evidence" value="ECO:0007669"/>
    <property type="project" value="UniProtKB-SubCell"/>
</dbReference>
<dbReference type="GO" id="GO:0017004">
    <property type="term" value="P:cytochrome complex assembly"/>
    <property type="evidence" value="ECO:0007669"/>
    <property type="project" value="UniProtKB-KW"/>
</dbReference>
<dbReference type="EMBL" id="LR586016">
    <property type="protein sequence ID" value="VIP02660.1"/>
    <property type="molecule type" value="Genomic_DNA"/>
</dbReference>
<sequence length="375" mass="42526">MSEVFRTFLVRGIWALLSFVVIVSQARSDERELDTSPKPMNPRPDAANLRIGSPAPVLVAKHWFGKEAISGWEKDRVYVVDFWATWCGPCIASMPHLNDLGQKYRKKGLEVVAISTKDPDNTLEAVTAFVNEHQAKYQIRFCFSESTESWKSFMIAAKQQGIPCSFVIDRKGQIAFIGHPIELDVVLPLVLEDKWTLETAENYRFARSGLNELAGKVARNPRTALESLEEMAKRFPPIVSVESYRYYQIVCLLKTKQLDRAQAAIQASIPEAIEQKNLEWMLTMASMLMDRTTNPERQHADYAVEIAEQTLRINDREPSIQIEVAEILFEAGQQKRGLELGQKALDHATGISKVMIQLRQKKMQKKANPTPKPIP</sequence>
<dbReference type="InParanoid" id="A0A6C2YM45"/>
<comment type="subcellular location">
    <subcellularLocation>
        <location evidence="1">Cell envelope</location>
    </subcellularLocation>
</comment>
<evidence type="ECO:0000256" key="2">
    <source>
        <dbReference type="ARBA" id="ARBA00022748"/>
    </source>
</evidence>
<gene>
    <name evidence="6" type="ORF">GMBLW1_13000</name>
</gene>
<accession>A0A6C2YM45</accession>
<evidence type="ECO:0000259" key="5">
    <source>
        <dbReference type="PROSITE" id="PS51352"/>
    </source>
</evidence>
<dbReference type="InterPro" id="IPR013766">
    <property type="entry name" value="Thioredoxin_domain"/>
</dbReference>
<dbReference type="Proteomes" id="UP000464378">
    <property type="component" value="Chromosome"/>
</dbReference>
<dbReference type="SUPFAM" id="SSF52833">
    <property type="entry name" value="Thioredoxin-like"/>
    <property type="match status" value="1"/>
</dbReference>
<dbReference type="PANTHER" id="PTHR42852">
    <property type="entry name" value="THIOL:DISULFIDE INTERCHANGE PROTEIN DSBE"/>
    <property type="match status" value="1"/>
</dbReference>
<proteinExistence type="predicted"/>
<evidence type="ECO:0000313" key="7">
    <source>
        <dbReference type="Proteomes" id="UP000464378"/>
    </source>
</evidence>
<dbReference type="EMBL" id="LR593887">
    <property type="protein sequence ID" value="VTS02069.1"/>
    <property type="molecule type" value="Genomic_DNA"/>
</dbReference>
<dbReference type="InterPro" id="IPR013740">
    <property type="entry name" value="Redoxin"/>
</dbReference>
<dbReference type="KEGG" id="tim:GMBLW1_13000"/>
<keyword evidence="4" id="KW-0676">Redox-active center</keyword>
<dbReference type="GO" id="GO:0006950">
    <property type="term" value="P:response to stress"/>
    <property type="evidence" value="ECO:0007669"/>
    <property type="project" value="UniProtKB-ARBA"/>
</dbReference>
<name>A0A6C2YM45_9BACT</name>
<dbReference type="PANTHER" id="PTHR42852:SF6">
    <property type="entry name" value="THIOL:DISULFIDE INTERCHANGE PROTEIN DSBE"/>
    <property type="match status" value="1"/>
</dbReference>
<reference evidence="6" key="1">
    <citation type="submission" date="2019-04" db="EMBL/GenBank/DDBJ databases">
        <authorList>
            <consortium name="Science for Life Laboratories"/>
        </authorList>
    </citation>
    <scope>NUCLEOTIDE SEQUENCE</scope>
    <source>
        <strain evidence="6">MBLW1</strain>
    </source>
</reference>
<keyword evidence="2" id="KW-0201">Cytochrome c-type biogenesis</keyword>
<evidence type="ECO:0000256" key="1">
    <source>
        <dbReference type="ARBA" id="ARBA00004196"/>
    </source>
</evidence>
<evidence type="ECO:0000313" key="6">
    <source>
        <dbReference type="EMBL" id="VIP02660.1"/>
    </source>
</evidence>
<dbReference type="GO" id="GO:0016491">
    <property type="term" value="F:oxidoreductase activity"/>
    <property type="evidence" value="ECO:0007669"/>
    <property type="project" value="InterPro"/>
</dbReference>
<keyword evidence="7" id="KW-1185">Reference proteome</keyword>
<evidence type="ECO:0000256" key="3">
    <source>
        <dbReference type="ARBA" id="ARBA00023157"/>
    </source>
</evidence>